<evidence type="ECO:0000313" key="6">
    <source>
        <dbReference type="EMBL" id="EBO5703518.1"/>
    </source>
</evidence>
<dbReference type="EMBL" id="AAGIXZ010000002">
    <property type="protein sequence ID" value="EBO5703518.1"/>
    <property type="molecule type" value="Genomic_DNA"/>
</dbReference>
<dbReference type="Proteomes" id="UP000839925">
    <property type="component" value="Unassembled WGS sequence"/>
</dbReference>
<evidence type="ECO:0000313" key="3">
    <source>
        <dbReference type="EMBL" id="EBM1206433.1"/>
    </source>
</evidence>
<dbReference type="EMBL" id="RSTY01000002">
    <property type="protein sequence ID" value="MIU24121.1"/>
    <property type="molecule type" value="Genomic_DNA"/>
</dbReference>
<reference evidence="2" key="2">
    <citation type="submission" date="2017-12" db="EMBL/GenBank/DDBJ databases">
        <title>FDA database for Regulatory Grade Microbial Sequences (FDA-ARGOS): Supporting development and validation of Infectious Disease Dx tests.</title>
        <authorList>
            <person name="Pirone C."/>
            <person name="Hoffmann M."/>
            <person name="Muruvanda T."/>
            <person name="Allard M."/>
            <person name="Evans P."/>
            <person name="Tallon L."/>
            <person name="Sadzewicz L."/>
            <person name="Sengamalay N."/>
            <person name="Ott S."/>
            <person name="Godinez A."/>
            <person name="Nagaraj S."/>
            <person name="Vavikolanu K."/>
            <person name="Aluvathingal J."/>
            <person name="Nadendla S."/>
            <person name="Sichtig H."/>
        </authorList>
    </citation>
    <scope>NUCLEOTIDE SEQUENCE</scope>
    <source>
        <strain evidence="2">LT2</strain>
    </source>
</reference>
<evidence type="ECO:0000313" key="11">
    <source>
        <dbReference type="EMBL" id="RIP27319.1"/>
    </source>
</evidence>
<dbReference type="Proteomes" id="UP000055793">
    <property type="component" value="Chromosome"/>
</dbReference>
<accession>A0A232R7U2</accession>
<organism evidence="8">
    <name type="scientific">Salmonella enterica</name>
    <name type="common">Salmonella choleraesuis</name>
    <dbReference type="NCBI Taxonomy" id="28901"/>
    <lineage>
        <taxon>Bacteria</taxon>
        <taxon>Pseudomonadati</taxon>
        <taxon>Pseudomonadota</taxon>
        <taxon>Gammaproteobacteria</taxon>
        <taxon>Enterobacterales</taxon>
        <taxon>Enterobacteriaceae</taxon>
        <taxon>Salmonella</taxon>
    </lineage>
</organism>
<evidence type="ECO:0000313" key="9">
    <source>
        <dbReference type="EMBL" id="MIU24121.1"/>
    </source>
</evidence>
<dbReference type="EMBL" id="RSTN01000009">
    <property type="protein sequence ID" value="MIU20384.1"/>
    <property type="molecule type" value="Genomic_DNA"/>
</dbReference>
<feature type="region of interest" description="Disordered" evidence="1">
    <location>
        <begin position="63"/>
        <end position="91"/>
    </location>
</feature>
<reference evidence="8" key="5">
    <citation type="submission" date="2018-08" db="EMBL/GenBank/DDBJ databases">
        <authorList>
            <consortium name="GenomeTrakr network: Whole genome sequencing for foodborne pathogen traceback"/>
        </authorList>
    </citation>
    <scope>NUCLEOTIDE SEQUENCE [LARGE SCALE GENOMIC DNA]</scope>
    <source>
        <strain evidence="8">ADRDL-15-6557</strain>
        <strain evidence="7">CFSAN034428</strain>
        <strain evidence="9">MOD1-Lipp-451</strain>
    </source>
</reference>
<dbReference type="Proteomes" id="UP000885256">
    <property type="component" value="Unassembled WGS sequence"/>
</dbReference>
<evidence type="ECO:0000313" key="8">
    <source>
        <dbReference type="EMBL" id="MIU20384.1"/>
    </source>
</evidence>
<evidence type="ECO:0000313" key="7">
    <source>
        <dbReference type="EMBL" id="MIT91669.1"/>
    </source>
</evidence>
<evidence type="ECO:0000313" key="10">
    <source>
        <dbReference type="EMBL" id="MMP87850.1"/>
    </source>
</evidence>
<dbReference type="AlphaFoldDB" id="A0A232R7U2"/>
<reference evidence="3" key="3">
    <citation type="submission" date="2018-07" db="EMBL/GenBank/DDBJ databases">
        <authorList>
            <consortium name="PulseNet: The National Subtyping Network for Foodborne Disease Surveillance"/>
            <person name="Tarr C.L."/>
            <person name="Trees E."/>
            <person name="Katz L.S."/>
            <person name="Carleton-Romer H.A."/>
            <person name="Stroika S."/>
            <person name="Kucerova Z."/>
            <person name="Roache K.F."/>
            <person name="Sabol A.L."/>
            <person name="Besser J."/>
            <person name="Gerner-Smidt P."/>
        </authorList>
    </citation>
    <scope>NUCLEOTIDE SEQUENCE [LARGE SCALE GENOMIC DNA]</scope>
    <source>
        <strain evidence="6">PNUSAS043708</strain>
        <strain evidence="3">PNUSAS046051</strain>
        <strain evidence="4">PNUSAS052182</strain>
        <strain evidence="5">PNUSAS052603</strain>
        <strain evidence="10">PNUSAS058308</strain>
    </source>
</reference>
<dbReference type="EMBL" id="AAGDOF010000003">
    <property type="protein sequence ID" value="EBM7373345.1"/>
    <property type="molecule type" value="Genomic_DNA"/>
</dbReference>
<gene>
    <name evidence="11" type="ORF">A7D45_15580</name>
    <name evidence="2" type="ORF">AL463_24950</name>
    <name evidence="8" type="ORF">ASQ14_12015</name>
    <name evidence="7" type="ORF">ATP91_15415</name>
    <name evidence="9" type="ORF">ATR96_04225</name>
    <name evidence="4" type="ORF">D3346_02085</name>
    <name evidence="5" type="ORF">D3Q81_05225</name>
    <name evidence="6" type="ORF">DSQ24_06600</name>
    <name evidence="3" type="ORF">DT651_13130</name>
    <name evidence="10" type="ORF">EAW95_07380</name>
</gene>
<name>A0A232R7U2_SALER</name>
<evidence type="ECO:0000313" key="4">
    <source>
        <dbReference type="EMBL" id="EBM7373345.1"/>
    </source>
</evidence>
<evidence type="ECO:0000313" key="5">
    <source>
        <dbReference type="EMBL" id="EBN9540022.1"/>
    </source>
</evidence>
<feature type="compositionally biased region" description="Basic and acidic residues" evidence="1">
    <location>
        <begin position="66"/>
        <end position="91"/>
    </location>
</feature>
<protein>
    <submittedName>
        <fullName evidence="8">Uncharacterized protein</fullName>
    </submittedName>
</protein>
<dbReference type="Proteomes" id="UP000839587">
    <property type="component" value="Unassembled WGS sequence"/>
</dbReference>
<dbReference type="Proteomes" id="UP000839515">
    <property type="component" value="Unassembled WGS sequence"/>
</dbReference>
<dbReference type="EMBL" id="RSTU01000011">
    <property type="protein sequence ID" value="MIT91669.1"/>
    <property type="molecule type" value="Genomic_DNA"/>
</dbReference>
<dbReference type="Proteomes" id="UP000839511">
    <property type="component" value="Unassembled WGS sequence"/>
</dbReference>
<dbReference type="Proteomes" id="UP000839922">
    <property type="component" value="Unassembled WGS sequence"/>
</dbReference>
<evidence type="ECO:0000313" key="12">
    <source>
        <dbReference type="Proteomes" id="UP000055793"/>
    </source>
</evidence>
<sequence>MLRRTCSAHRRCVAHILLSGTYKSNNFSRAFIVCTLHAQLVCKKAKKSVLSTDNLMTRWPPKAHHINSEVEKSHEGTTRASEKRGCVSPEK</sequence>
<dbReference type="EMBL" id="RVYY01000008">
    <property type="protein sequence ID" value="MMP87850.1"/>
    <property type="molecule type" value="Genomic_DNA"/>
</dbReference>
<dbReference type="EMBL" id="QWJL01000013">
    <property type="protein sequence ID" value="RIP27319.1"/>
    <property type="molecule type" value="Genomic_DNA"/>
</dbReference>
<evidence type="ECO:0000313" key="2">
    <source>
        <dbReference type="EMBL" id="AVH82264.1"/>
    </source>
</evidence>
<dbReference type="Proteomes" id="UP000885302">
    <property type="component" value="Unassembled WGS sequence"/>
</dbReference>
<evidence type="ECO:0000256" key="1">
    <source>
        <dbReference type="SAM" id="MobiDB-lite"/>
    </source>
</evidence>
<reference evidence="12" key="1">
    <citation type="submission" date="2015-12" db="EMBL/GenBank/DDBJ databases">
        <title>FDA database for Regulatory Grade Microbial Sequences (FDA-ARGOS): Supporting development and validation of Infectious Disease Dx tests.</title>
        <authorList>
            <person name="Pirone C."/>
            <person name="Hoffmann M."/>
            <person name="Muruvanda T."/>
            <person name="Allard M."/>
            <person name="Evans P."/>
            <person name="Tallon L."/>
            <person name="Sadzewicz L."/>
            <person name="Sengamalay N."/>
            <person name="Ott S."/>
            <person name="Godinez A."/>
            <person name="Nagaraj S."/>
            <person name="Nadendla S."/>
            <person name="Sichtig H."/>
        </authorList>
    </citation>
    <scope>NUCLEOTIDE SEQUENCE [LARGE SCALE GENOMIC DNA]</scope>
    <source>
        <strain evidence="12">LT2</strain>
    </source>
</reference>
<dbReference type="EMBL" id="AAGHGY010000003">
    <property type="protein sequence ID" value="EBN9540022.1"/>
    <property type="molecule type" value="Genomic_DNA"/>
</dbReference>
<reference evidence="11" key="4">
    <citation type="submission" date="2018-08" db="EMBL/GenBank/DDBJ databases">
        <title>Whole genome sequencing of Salmonella enterica serotype newport.</title>
        <authorList>
            <person name="Bell R."/>
        </authorList>
    </citation>
    <scope>NUCLEOTIDE SEQUENCE [LARGE SCALE GENOMIC DNA]</scope>
    <source>
        <strain evidence="11">CFSAN048053</strain>
    </source>
</reference>
<dbReference type="EMBL" id="AAGBOZ010000013">
    <property type="protein sequence ID" value="EBM1206433.1"/>
    <property type="molecule type" value="Genomic_DNA"/>
</dbReference>
<dbReference type="Proteomes" id="UP000839921">
    <property type="component" value="Unassembled WGS sequence"/>
</dbReference>
<dbReference type="Proteomes" id="UP000885410">
    <property type="component" value="Unassembled WGS sequence"/>
</dbReference>
<proteinExistence type="predicted"/>
<dbReference type="EMBL" id="CP014051">
    <property type="protein sequence ID" value="AVH82264.1"/>
    <property type="molecule type" value="Genomic_DNA"/>
</dbReference>